<gene>
    <name evidence="13" type="ORF">NP493_90g03011</name>
</gene>
<dbReference type="AlphaFoldDB" id="A0AAD9P8V0"/>
<feature type="compositionally biased region" description="Low complexity" evidence="11">
    <location>
        <begin position="156"/>
        <end position="172"/>
    </location>
</feature>
<feature type="region of interest" description="Disordered" evidence="11">
    <location>
        <begin position="138"/>
        <end position="181"/>
    </location>
</feature>
<evidence type="ECO:0000256" key="5">
    <source>
        <dbReference type="ARBA" id="ARBA00022840"/>
    </source>
</evidence>
<dbReference type="InterPro" id="IPR001752">
    <property type="entry name" value="Kinesin_motor_dom"/>
</dbReference>
<keyword evidence="8" id="KW-0206">Cytoskeleton</keyword>
<evidence type="ECO:0000256" key="6">
    <source>
        <dbReference type="ARBA" id="ARBA00023054"/>
    </source>
</evidence>
<evidence type="ECO:0000256" key="1">
    <source>
        <dbReference type="ARBA" id="ARBA00004245"/>
    </source>
</evidence>
<name>A0AAD9P8V0_RIDPI</name>
<dbReference type="Gene3D" id="1.10.287.1490">
    <property type="match status" value="1"/>
</dbReference>
<evidence type="ECO:0000256" key="3">
    <source>
        <dbReference type="ARBA" id="ARBA00022701"/>
    </source>
</evidence>
<comment type="similarity">
    <text evidence="9">Belongs to the TRAFAC class myosin-kinesin ATPase superfamily. Kinesin family.</text>
</comment>
<keyword evidence="2" id="KW-0963">Cytoplasm</keyword>
<feature type="region of interest" description="Disordered" evidence="11">
    <location>
        <begin position="77"/>
        <end position="121"/>
    </location>
</feature>
<evidence type="ECO:0000256" key="10">
    <source>
        <dbReference type="SAM" id="Coils"/>
    </source>
</evidence>
<evidence type="ECO:0000256" key="9">
    <source>
        <dbReference type="PROSITE-ProRule" id="PRU00283"/>
    </source>
</evidence>
<evidence type="ECO:0000313" key="14">
    <source>
        <dbReference type="Proteomes" id="UP001209878"/>
    </source>
</evidence>
<dbReference type="PANTHER" id="PTHR47972:SF45">
    <property type="entry name" value="PROTEIN CLARET SEGREGATIONAL"/>
    <property type="match status" value="1"/>
</dbReference>
<organism evidence="13 14">
    <name type="scientific">Ridgeia piscesae</name>
    <name type="common">Tubeworm</name>
    <dbReference type="NCBI Taxonomy" id="27915"/>
    <lineage>
        <taxon>Eukaryota</taxon>
        <taxon>Metazoa</taxon>
        <taxon>Spiralia</taxon>
        <taxon>Lophotrochozoa</taxon>
        <taxon>Annelida</taxon>
        <taxon>Polychaeta</taxon>
        <taxon>Sedentaria</taxon>
        <taxon>Canalipalpata</taxon>
        <taxon>Sabellida</taxon>
        <taxon>Siboglinidae</taxon>
        <taxon>Ridgeia</taxon>
    </lineage>
</organism>
<keyword evidence="3" id="KW-0493">Microtubule</keyword>
<accession>A0AAD9P8V0</accession>
<keyword evidence="6 10" id="KW-0175">Coiled coil</keyword>
<dbReference type="EMBL" id="JAODUO010000089">
    <property type="protein sequence ID" value="KAK2190071.1"/>
    <property type="molecule type" value="Genomic_DNA"/>
</dbReference>
<dbReference type="GO" id="GO:0008017">
    <property type="term" value="F:microtubule binding"/>
    <property type="evidence" value="ECO:0007669"/>
    <property type="project" value="InterPro"/>
</dbReference>
<evidence type="ECO:0000259" key="12">
    <source>
        <dbReference type="PROSITE" id="PS50067"/>
    </source>
</evidence>
<dbReference type="Pfam" id="PF00225">
    <property type="entry name" value="Kinesin"/>
    <property type="match status" value="1"/>
</dbReference>
<dbReference type="GO" id="GO:0005874">
    <property type="term" value="C:microtubule"/>
    <property type="evidence" value="ECO:0007669"/>
    <property type="project" value="UniProtKB-KW"/>
</dbReference>
<dbReference type="InterPro" id="IPR027640">
    <property type="entry name" value="Kinesin-like_fam"/>
</dbReference>
<keyword evidence="7 9" id="KW-0505">Motor protein</keyword>
<sequence length="761" mass="83270">MCCQREPLGTKSVNVATVRPTVSKLPALTPRSRLPTPGMKQKQTFSICGEKRKASGSPNAADKKICLNLSMSSDVSSASDLSTVSSLSRTSSGSRKVTVPVSRGKTVSRVAGTNGPRTIAPRGAAVGVAGKRPVPVASTARKAPGGAAGRPPPRPASSTTRPPTTKTNTSGKAGVGGGKKRAAWDLKGRLQDMEAAMTQLLKQKENLEMETCTSGDRLAQMEELNNKLQGAVVEKDSEAQSIQQRAARLQQQLRDVEDEHDHKVKKLQRDISDAEFERATITRQKETLESELTAVRQEAAGLRSTVASLSAAQEGIRAELASVKLLLEAAQEAGRTKDGQITDLKGVVKAQNETMEEMTLKMREHEASRRKLHNTIQELKGNIRVFCRVRPLLGDEITSNEDPTMISHMNFPDDDGKVVELEKLNDANPNESTISGKKGKYDFMFDRVFPPTSTQSIVFEEISQLVQSALDGYNVCIFAYGQTGSGKTFTMEGATDGDNAELMGMIPRAVEQIFRSAADLKEKGWQYEVEVSFLEIYNETIRDLLGNGKDNVKHEIRMVAANSNEVAVSGLTHVKVTTERKISDLLRKASENRAVAETKCNKRSSRSHSVFCMKLTGRNIHTEETTLGLLNLIDLAGSERLKDSGSQGARLKETQSINSSLANLGNVIMALANKEHHIPYRNSKLTHLLQNCLGGSSKTLMFVNVSPKEECFSETLNSLRFATKVCLMFCFSLWPKTELDLIKGQKKATVSYHTLNRVYTN</sequence>
<dbReference type="Proteomes" id="UP001209878">
    <property type="component" value="Unassembled WGS sequence"/>
</dbReference>
<feature type="coiled-coil region" evidence="10">
    <location>
        <begin position="190"/>
        <end position="305"/>
    </location>
</feature>
<dbReference type="FunFam" id="3.40.850.10:FF:000065">
    <property type="entry name" value="Kinesin-like protein"/>
    <property type="match status" value="1"/>
</dbReference>
<evidence type="ECO:0000256" key="7">
    <source>
        <dbReference type="ARBA" id="ARBA00023175"/>
    </source>
</evidence>
<dbReference type="GO" id="GO:0003777">
    <property type="term" value="F:microtubule motor activity"/>
    <property type="evidence" value="ECO:0007669"/>
    <property type="project" value="InterPro"/>
</dbReference>
<evidence type="ECO:0000256" key="2">
    <source>
        <dbReference type="ARBA" id="ARBA00022490"/>
    </source>
</evidence>
<feature type="binding site" evidence="9">
    <location>
        <begin position="481"/>
        <end position="488"/>
    </location>
    <ligand>
        <name>ATP</name>
        <dbReference type="ChEBI" id="CHEBI:30616"/>
    </ligand>
</feature>
<keyword evidence="4 9" id="KW-0547">Nucleotide-binding</keyword>
<dbReference type="SUPFAM" id="SSF52540">
    <property type="entry name" value="P-loop containing nucleoside triphosphate hydrolases"/>
    <property type="match status" value="1"/>
</dbReference>
<comment type="subcellular location">
    <subcellularLocation>
        <location evidence="1">Cytoplasm</location>
        <location evidence="1">Cytoskeleton</location>
    </subcellularLocation>
</comment>
<dbReference type="GO" id="GO:0090307">
    <property type="term" value="P:mitotic spindle assembly"/>
    <property type="evidence" value="ECO:0007669"/>
    <property type="project" value="UniProtKB-ARBA"/>
</dbReference>
<dbReference type="PRINTS" id="PR00380">
    <property type="entry name" value="KINESINHEAVY"/>
</dbReference>
<keyword evidence="14" id="KW-1185">Reference proteome</keyword>
<evidence type="ECO:0000256" key="11">
    <source>
        <dbReference type="SAM" id="MobiDB-lite"/>
    </source>
</evidence>
<dbReference type="InterPro" id="IPR036961">
    <property type="entry name" value="Kinesin_motor_dom_sf"/>
</dbReference>
<dbReference type="PANTHER" id="PTHR47972">
    <property type="entry name" value="KINESIN-LIKE PROTEIN KLP-3"/>
    <property type="match status" value="1"/>
</dbReference>
<dbReference type="Gene3D" id="3.40.850.10">
    <property type="entry name" value="Kinesin motor domain"/>
    <property type="match status" value="1"/>
</dbReference>
<evidence type="ECO:0000256" key="8">
    <source>
        <dbReference type="ARBA" id="ARBA00023212"/>
    </source>
</evidence>
<keyword evidence="5 9" id="KW-0067">ATP-binding</keyword>
<dbReference type="SMART" id="SM00129">
    <property type="entry name" value="KISc"/>
    <property type="match status" value="1"/>
</dbReference>
<dbReference type="GO" id="GO:0007018">
    <property type="term" value="P:microtubule-based movement"/>
    <property type="evidence" value="ECO:0007669"/>
    <property type="project" value="InterPro"/>
</dbReference>
<evidence type="ECO:0000256" key="4">
    <source>
        <dbReference type="ARBA" id="ARBA00022741"/>
    </source>
</evidence>
<dbReference type="PROSITE" id="PS50067">
    <property type="entry name" value="KINESIN_MOTOR_2"/>
    <property type="match status" value="1"/>
</dbReference>
<proteinExistence type="inferred from homology"/>
<comment type="caution">
    <text evidence="13">The sequence shown here is derived from an EMBL/GenBank/DDBJ whole genome shotgun (WGS) entry which is preliminary data.</text>
</comment>
<feature type="coiled-coil region" evidence="10">
    <location>
        <begin position="348"/>
        <end position="382"/>
    </location>
</feature>
<reference evidence="13" key="1">
    <citation type="journal article" date="2023" name="Mol. Biol. Evol.">
        <title>Third-Generation Sequencing Reveals the Adaptive Role of the Epigenome in Three Deep-Sea Polychaetes.</title>
        <authorList>
            <person name="Perez M."/>
            <person name="Aroh O."/>
            <person name="Sun Y."/>
            <person name="Lan Y."/>
            <person name="Juniper S.K."/>
            <person name="Young C.R."/>
            <person name="Angers B."/>
            <person name="Qian P.Y."/>
        </authorList>
    </citation>
    <scope>NUCLEOTIDE SEQUENCE</scope>
    <source>
        <strain evidence="13">R07B-5</strain>
    </source>
</reference>
<dbReference type="InterPro" id="IPR027417">
    <property type="entry name" value="P-loop_NTPase"/>
</dbReference>
<evidence type="ECO:0000313" key="13">
    <source>
        <dbReference type="EMBL" id="KAK2190071.1"/>
    </source>
</evidence>
<dbReference type="GO" id="GO:0005524">
    <property type="term" value="F:ATP binding"/>
    <property type="evidence" value="ECO:0007669"/>
    <property type="project" value="UniProtKB-UniRule"/>
</dbReference>
<feature type="compositionally biased region" description="Low complexity" evidence="11">
    <location>
        <begin position="77"/>
        <end position="95"/>
    </location>
</feature>
<protein>
    <recommendedName>
        <fullName evidence="12">Kinesin motor domain-containing protein</fullName>
    </recommendedName>
</protein>
<dbReference type="CDD" id="cd01366">
    <property type="entry name" value="KISc_C_terminal"/>
    <property type="match status" value="1"/>
</dbReference>
<feature type="domain" description="Kinesin motor" evidence="12">
    <location>
        <begin position="382"/>
        <end position="728"/>
    </location>
</feature>